<reference evidence="1 2" key="1">
    <citation type="journal article" date="2013" name="Genome Announc.">
        <title>Draft genome sequences for three mercury-methylating, sulfate-reducing bacteria.</title>
        <authorList>
            <person name="Brown S.D."/>
            <person name="Hurt R.A.Jr."/>
            <person name="Gilmour C.C."/>
            <person name="Elias D.A."/>
        </authorList>
    </citation>
    <scope>NUCLEOTIDE SEQUENCE [LARGE SCALE GENOMIC DNA]</scope>
    <source>
        <strain evidence="1 2">DSM 16529</strain>
    </source>
</reference>
<evidence type="ECO:0000313" key="2">
    <source>
        <dbReference type="Proteomes" id="UP000014975"/>
    </source>
</evidence>
<protein>
    <submittedName>
        <fullName evidence="1">Uncharacterized protein</fullName>
    </submittedName>
</protein>
<name>S7URZ4_9BACT</name>
<organism evidence="1 2">
    <name type="scientific">Alkalidesulfovibrio alkalitolerans DSM 16529</name>
    <dbReference type="NCBI Taxonomy" id="1121439"/>
    <lineage>
        <taxon>Bacteria</taxon>
        <taxon>Pseudomonadati</taxon>
        <taxon>Thermodesulfobacteriota</taxon>
        <taxon>Desulfovibrionia</taxon>
        <taxon>Desulfovibrionales</taxon>
        <taxon>Desulfovibrionaceae</taxon>
        <taxon>Alkalidesulfovibrio</taxon>
    </lineage>
</organism>
<evidence type="ECO:0000313" key="1">
    <source>
        <dbReference type="EMBL" id="EPR35088.1"/>
    </source>
</evidence>
<dbReference type="EMBL" id="ATHI01000005">
    <property type="protein sequence ID" value="EPR35088.1"/>
    <property type="molecule type" value="Genomic_DNA"/>
</dbReference>
<sequence>MKDERGRYYYPNPAKKRVRMYVKEEEGTVWFRLWNQDDPKLWEDHGWVPWGALQKAIAMYDGKDKPFNPLSFYDIDIARQILKA</sequence>
<dbReference type="eggNOG" id="ENOG50338U3">
    <property type="taxonomic scope" value="Bacteria"/>
</dbReference>
<dbReference type="RefSeq" id="WP_020886337.1">
    <property type="nucleotide sequence ID" value="NZ_ATHI01000005.1"/>
</dbReference>
<proteinExistence type="predicted"/>
<gene>
    <name evidence="1" type="ORF">dsat_2451</name>
</gene>
<keyword evidence="2" id="KW-1185">Reference proteome</keyword>
<dbReference type="Proteomes" id="UP000014975">
    <property type="component" value="Unassembled WGS sequence"/>
</dbReference>
<accession>S7URZ4</accession>
<dbReference type="OrthoDB" id="5420779at2"/>
<dbReference type="AlphaFoldDB" id="S7URZ4"/>
<dbReference type="PATRIC" id="fig|1121439.3.peg.845"/>
<comment type="caution">
    <text evidence="1">The sequence shown here is derived from an EMBL/GenBank/DDBJ whole genome shotgun (WGS) entry which is preliminary data.</text>
</comment>